<dbReference type="Proteomes" id="UP000297703">
    <property type="component" value="Unassembled WGS sequence"/>
</dbReference>
<evidence type="ECO:0000313" key="1">
    <source>
        <dbReference type="EMBL" id="TFK05180.1"/>
    </source>
</evidence>
<keyword evidence="2" id="KW-1185">Reference proteome</keyword>
<protein>
    <submittedName>
        <fullName evidence="1">Heparan-alpha-glucosaminide N-acetyltransferase</fullName>
    </submittedName>
</protein>
<evidence type="ECO:0000313" key="2">
    <source>
        <dbReference type="Proteomes" id="UP000297703"/>
    </source>
</evidence>
<dbReference type="AlphaFoldDB" id="A0A4D9EF03"/>
<reference evidence="1 2" key="1">
    <citation type="submission" date="2019-04" db="EMBL/GenBank/DDBJ databases">
        <title>Draft genome of the big-headed turtle Platysternon megacephalum.</title>
        <authorList>
            <person name="Gong S."/>
        </authorList>
    </citation>
    <scope>NUCLEOTIDE SEQUENCE [LARGE SCALE GENOMIC DNA]</scope>
    <source>
        <strain evidence="1">DO16091913</strain>
        <tissue evidence="1">Muscle</tissue>
    </source>
</reference>
<organism evidence="1 2">
    <name type="scientific">Platysternon megacephalum</name>
    <name type="common">big-headed turtle</name>
    <dbReference type="NCBI Taxonomy" id="55544"/>
    <lineage>
        <taxon>Eukaryota</taxon>
        <taxon>Metazoa</taxon>
        <taxon>Chordata</taxon>
        <taxon>Craniata</taxon>
        <taxon>Vertebrata</taxon>
        <taxon>Euteleostomi</taxon>
        <taxon>Archelosauria</taxon>
        <taxon>Testudinata</taxon>
        <taxon>Testudines</taxon>
        <taxon>Cryptodira</taxon>
        <taxon>Durocryptodira</taxon>
        <taxon>Testudinoidea</taxon>
        <taxon>Platysternidae</taxon>
        <taxon>Platysternon</taxon>
    </lineage>
</organism>
<reference evidence="1 2" key="2">
    <citation type="submission" date="2019-04" db="EMBL/GenBank/DDBJ databases">
        <title>The genome sequence of big-headed turtle.</title>
        <authorList>
            <person name="Gong S."/>
        </authorList>
    </citation>
    <scope>NUCLEOTIDE SEQUENCE [LARGE SCALE GENOMIC DNA]</scope>
    <source>
        <strain evidence="1">DO16091913</strain>
        <tissue evidence="1">Muscle</tissue>
    </source>
</reference>
<dbReference type="GO" id="GO:0016740">
    <property type="term" value="F:transferase activity"/>
    <property type="evidence" value="ECO:0007669"/>
    <property type="project" value="UniProtKB-KW"/>
</dbReference>
<name>A0A4D9EF03_9SAUR</name>
<keyword evidence="1" id="KW-0808">Transferase</keyword>
<sequence length="137" mass="15379">MAIGQEIYLQNFISPDSVQYFNHCKNEGQFGVLQGSRILLLPRFVRGKEIPQPLRRQWEWYLSKACWIGCWGSVFGVWSDPVPSARFAVPGQLRALATWQDHSPGEEDGALPGPGAILRFPARGMSPFFSHSALPCF</sequence>
<comment type="caution">
    <text evidence="1">The sequence shown here is derived from an EMBL/GenBank/DDBJ whole genome shotgun (WGS) entry which is preliminary data.</text>
</comment>
<accession>A0A4D9EF03</accession>
<gene>
    <name evidence="1" type="ORF">DR999_PMT12188</name>
</gene>
<proteinExistence type="predicted"/>
<dbReference type="EMBL" id="QXTE01000119">
    <property type="protein sequence ID" value="TFK05180.1"/>
    <property type="molecule type" value="Genomic_DNA"/>
</dbReference>